<evidence type="ECO:0000256" key="5">
    <source>
        <dbReference type="ARBA" id="ARBA00022989"/>
    </source>
</evidence>
<dbReference type="Proteomes" id="UP000295788">
    <property type="component" value="Unassembled WGS sequence"/>
</dbReference>
<evidence type="ECO:0000313" key="9">
    <source>
        <dbReference type="EMBL" id="TCS84510.1"/>
    </source>
</evidence>
<feature type="transmembrane region" description="Helical" evidence="7">
    <location>
        <begin position="134"/>
        <end position="155"/>
    </location>
</feature>
<comment type="caution">
    <text evidence="9">The sequence shown here is derived from an EMBL/GenBank/DDBJ whole genome shotgun (WGS) entry which is preliminary data.</text>
</comment>
<feature type="transmembrane region" description="Helical" evidence="7">
    <location>
        <begin position="42"/>
        <end position="63"/>
    </location>
</feature>
<evidence type="ECO:0000256" key="7">
    <source>
        <dbReference type="SAM" id="Phobius"/>
    </source>
</evidence>
<organism evidence="9 10">
    <name type="scientific">Tepidibacillus fermentans</name>
    <dbReference type="NCBI Taxonomy" id="1281767"/>
    <lineage>
        <taxon>Bacteria</taxon>
        <taxon>Bacillati</taxon>
        <taxon>Bacillota</taxon>
        <taxon>Bacilli</taxon>
        <taxon>Bacillales</taxon>
        <taxon>Bacillaceae</taxon>
        <taxon>Tepidibacillus</taxon>
    </lineage>
</organism>
<feature type="transmembrane region" description="Helical" evidence="7">
    <location>
        <begin position="345"/>
        <end position="373"/>
    </location>
</feature>
<evidence type="ECO:0000256" key="6">
    <source>
        <dbReference type="ARBA" id="ARBA00023136"/>
    </source>
</evidence>
<feature type="transmembrane region" description="Helical" evidence="7">
    <location>
        <begin position="244"/>
        <end position="262"/>
    </location>
</feature>
<feature type="domain" description="Major facilitator superfamily (MFS) profile" evidence="8">
    <location>
        <begin position="1"/>
        <end position="386"/>
    </location>
</feature>
<evidence type="ECO:0000256" key="1">
    <source>
        <dbReference type="ARBA" id="ARBA00004651"/>
    </source>
</evidence>
<reference evidence="9 10" key="1">
    <citation type="submission" date="2019-03" db="EMBL/GenBank/DDBJ databases">
        <title>Genomic Encyclopedia of Type Strains, Phase IV (KMG-IV): sequencing the most valuable type-strain genomes for metagenomic binning, comparative biology and taxonomic classification.</title>
        <authorList>
            <person name="Goeker M."/>
        </authorList>
    </citation>
    <scope>NUCLEOTIDE SEQUENCE [LARGE SCALE GENOMIC DNA]</scope>
    <source>
        <strain evidence="9 10">DSM 23802</strain>
    </source>
</reference>
<dbReference type="InterPro" id="IPR036259">
    <property type="entry name" value="MFS_trans_sf"/>
</dbReference>
<feature type="transmembrane region" description="Helical" evidence="7">
    <location>
        <begin position="7"/>
        <end position="30"/>
    </location>
</feature>
<dbReference type="Gene3D" id="1.20.1250.20">
    <property type="entry name" value="MFS general substrate transporter like domains"/>
    <property type="match status" value="2"/>
</dbReference>
<gene>
    <name evidence="9" type="ORF">EDD72_101174</name>
</gene>
<evidence type="ECO:0000256" key="2">
    <source>
        <dbReference type="ARBA" id="ARBA00022448"/>
    </source>
</evidence>
<feature type="transmembrane region" description="Helical" evidence="7">
    <location>
        <begin position="212"/>
        <end position="232"/>
    </location>
</feature>
<dbReference type="PANTHER" id="PTHR43124:SF3">
    <property type="entry name" value="CHLORAMPHENICOL EFFLUX PUMP RV0191"/>
    <property type="match status" value="1"/>
</dbReference>
<dbReference type="OrthoDB" id="4822895at2"/>
<dbReference type="Pfam" id="PF07690">
    <property type="entry name" value="MFS_1"/>
    <property type="match status" value="2"/>
</dbReference>
<keyword evidence="3" id="KW-1003">Cell membrane</keyword>
<dbReference type="AlphaFoldDB" id="A0A4R3KLP0"/>
<feature type="transmembrane region" description="Helical" evidence="7">
    <location>
        <begin position="274"/>
        <end position="292"/>
    </location>
</feature>
<evidence type="ECO:0000256" key="4">
    <source>
        <dbReference type="ARBA" id="ARBA00022692"/>
    </source>
</evidence>
<feature type="transmembrane region" description="Helical" evidence="7">
    <location>
        <begin position="161"/>
        <end position="182"/>
    </location>
</feature>
<protein>
    <submittedName>
        <fullName evidence="9">Putative MFS family arabinose efflux permease</fullName>
    </submittedName>
</protein>
<keyword evidence="5 7" id="KW-1133">Transmembrane helix</keyword>
<dbReference type="GO" id="GO:0005886">
    <property type="term" value="C:plasma membrane"/>
    <property type="evidence" value="ECO:0007669"/>
    <property type="project" value="UniProtKB-SubCell"/>
</dbReference>
<dbReference type="PANTHER" id="PTHR43124">
    <property type="entry name" value="PURINE EFFLUX PUMP PBUE"/>
    <property type="match status" value="1"/>
</dbReference>
<accession>A0A4R3KLP0</accession>
<dbReference type="InterPro" id="IPR020846">
    <property type="entry name" value="MFS_dom"/>
</dbReference>
<proteinExistence type="predicted"/>
<keyword evidence="2" id="KW-0813">Transport</keyword>
<evidence type="ECO:0000313" key="10">
    <source>
        <dbReference type="Proteomes" id="UP000295788"/>
    </source>
</evidence>
<name>A0A4R3KLP0_9BACI</name>
<dbReference type="RefSeq" id="WP_132766741.1">
    <property type="nucleotide sequence ID" value="NZ_SMAB01000001.1"/>
</dbReference>
<evidence type="ECO:0000259" key="8">
    <source>
        <dbReference type="PROSITE" id="PS50850"/>
    </source>
</evidence>
<dbReference type="SUPFAM" id="SSF103473">
    <property type="entry name" value="MFS general substrate transporter"/>
    <property type="match status" value="1"/>
</dbReference>
<dbReference type="InterPro" id="IPR050189">
    <property type="entry name" value="MFS_Efflux_Transporters"/>
</dbReference>
<keyword evidence="4 7" id="KW-0812">Transmembrane</keyword>
<dbReference type="PROSITE" id="PS50850">
    <property type="entry name" value="MFS"/>
    <property type="match status" value="1"/>
</dbReference>
<dbReference type="EMBL" id="SMAB01000001">
    <property type="protein sequence ID" value="TCS84510.1"/>
    <property type="molecule type" value="Genomic_DNA"/>
</dbReference>
<comment type="subcellular location">
    <subcellularLocation>
        <location evidence="1">Cell membrane</location>
        <topology evidence="1">Multi-pass membrane protein</topology>
    </subcellularLocation>
</comment>
<evidence type="ECO:0000256" key="3">
    <source>
        <dbReference type="ARBA" id="ARBA00022475"/>
    </source>
</evidence>
<dbReference type="InterPro" id="IPR011701">
    <property type="entry name" value="MFS"/>
</dbReference>
<keyword evidence="6 7" id="KW-0472">Membrane</keyword>
<feature type="transmembrane region" description="Helical" evidence="7">
    <location>
        <begin position="75"/>
        <end position="92"/>
    </location>
</feature>
<dbReference type="GO" id="GO:0022857">
    <property type="term" value="F:transmembrane transporter activity"/>
    <property type="evidence" value="ECO:0007669"/>
    <property type="project" value="InterPro"/>
</dbReference>
<keyword evidence="10" id="KW-1185">Reference proteome</keyword>
<sequence>MGENRTLDYYIIAIISAFFMIGIGGTRPLISLVLANELNASTWQIGFIVSLYSFFPLFFAIKMGKWVDRVGSKKPLLISTFFGSIALMIPAFSPTIGGVGLSQLLSGISQTILAVSAQSYAGNTKDPRKREINIAIFSIGVSVGSLLGPLLGGLFSDRFGYFRAFFYLANLGLISSLFTLILRENRITSSHSPDSLKGNIFELLTIPNVRKAFFISSLILIGKDIFGTYFPLIATKSEISNTMIGFIIALNAGAGIFIRWVLPILLDRFTRNQVIVGSILISGITFLLFPLFNNLLLLTLLSLILGMGLGIGQPLSITTTILSLPEDRVGEGLGLRLTSNRLTQVLGPILFGIFANLLGFASVFLITGVFLIVGSVKAKVDVPFTDEKEN</sequence>
<feature type="transmembrane region" description="Helical" evidence="7">
    <location>
        <begin position="104"/>
        <end position="122"/>
    </location>
</feature>